<evidence type="ECO:0000256" key="2">
    <source>
        <dbReference type="ARBA" id="ARBA00022559"/>
    </source>
</evidence>
<evidence type="ECO:0000259" key="9">
    <source>
        <dbReference type="Pfam" id="PF06628"/>
    </source>
</evidence>
<dbReference type="GO" id="GO:0005777">
    <property type="term" value="C:peroxisome"/>
    <property type="evidence" value="ECO:0007669"/>
    <property type="project" value="TreeGrafter"/>
</dbReference>
<dbReference type="GO" id="GO:0046872">
    <property type="term" value="F:metal ion binding"/>
    <property type="evidence" value="ECO:0007669"/>
    <property type="project" value="UniProtKB-KW"/>
</dbReference>
<accession>A0A3P6Q1Y8</accession>
<feature type="domain" description="Catalase immune-responsive" evidence="9">
    <location>
        <begin position="137"/>
        <end position="173"/>
    </location>
</feature>
<evidence type="ECO:0000256" key="6">
    <source>
        <dbReference type="ARBA" id="ARBA00023004"/>
    </source>
</evidence>
<evidence type="ECO:0000256" key="7">
    <source>
        <dbReference type="ARBA" id="ARBA00023324"/>
    </source>
</evidence>
<feature type="domain" description="Catalase core" evidence="8">
    <location>
        <begin position="1"/>
        <end position="76"/>
    </location>
</feature>
<dbReference type="GO" id="GO:0042744">
    <property type="term" value="P:hydrogen peroxide catabolic process"/>
    <property type="evidence" value="ECO:0007669"/>
    <property type="project" value="UniProtKB-KW"/>
</dbReference>
<evidence type="ECO:0000313" key="11">
    <source>
        <dbReference type="Proteomes" id="UP000271889"/>
    </source>
</evidence>
<dbReference type="Pfam" id="PF00199">
    <property type="entry name" value="Catalase"/>
    <property type="match status" value="1"/>
</dbReference>
<evidence type="ECO:0008006" key="12">
    <source>
        <dbReference type="Google" id="ProtNLM"/>
    </source>
</evidence>
<name>A0A3P6Q1Y8_CYLGO</name>
<evidence type="ECO:0000259" key="8">
    <source>
        <dbReference type="Pfam" id="PF00199"/>
    </source>
</evidence>
<dbReference type="InterPro" id="IPR020835">
    <property type="entry name" value="Catalase_sf"/>
</dbReference>
<organism evidence="10 11">
    <name type="scientific">Cylicostephanus goldi</name>
    <name type="common">Nematode worm</name>
    <dbReference type="NCBI Taxonomy" id="71465"/>
    <lineage>
        <taxon>Eukaryota</taxon>
        <taxon>Metazoa</taxon>
        <taxon>Ecdysozoa</taxon>
        <taxon>Nematoda</taxon>
        <taxon>Chromadorea</taxon>
        <taxon>Rhabditida</taxon>
        <taxon>Rhabditina</taxon>
        <taxon>Rhabditomorpha</taxon>
        <taxon>Strongyloidea</taxon>
        <taxon>Strongylidae</taxon>
        <taxon>Cylicostephanus</taxon>
    </lineage>
</organism>
<protein>
    <recommendedName>
        <fullName evidence="12">Catalase core domain-containing protein</fullName>
    </recommendedName>
</protein>
<gene>
    <name evidence="10" type="ORF">CGOC_LOCUS564</name>
</gene>
<evidence type="ECO:0000256" key="1">
    <source>
        <dbReference type="ARBA" id="ARBA00005329"/>
    </source>
</evidence>
<keyword evidence="5" id="KW-0560">Oxidoreductase</keyword>
<dbReference type="InterPro" id="IPR018028">
    <property type="entry name" value="Catalase"/>
</dbReference>
<dbReference type="InterPro" id="IPR011614">
    <property type="entry name" value="Catalase_core"/>
</dbReference>
<dbReference type="GO" id="GO:0042542">
    <property type="term" value="P:response to hydrogen peroxide"/>
    <property type="evidence" value="ECO:0007669"/>
    <property type="project" value="TreeGrafter"/>
</dbReference>
<dbReference type="InterPro" id="IPR002226">
    <property type="entry name" value="Catalase_haem_BS"/>
</dbReference>
<proteinExistence type="inferred from homology"/>
<dbReference type="PROSITE" id="PS00437">
    <property type="entry name" value="CATALASE_1"/>
    <property type="match status" value="1"/>
</dbReference>
<dbReference type="SUPFAM" id="SSF56634">
    <property type="entry name" value="Heme-dependent catalase-like"/>
    <property type="match status" value="1"/>
</dbReference>
<reference evidence="10 11" key="1">
    <citation type="submission" date="2018-11" db="EMBL/GenBank/DDBJ databases">
        <authorList>
            <consortium name="Pathogen Informatics"/>
        </authorList>
    </citation>
    <scope>NUCLEOTIDE SEQUENCE [LARGE SCALE GENOMIC DNA]</scope>
</reference>
<evidence type="ECO:0000313" key="10">
    <source>
        <dbReference type="EMBL" id="VDK45656.1"/>
    </source>
</evidence>
<evidence type="ECO:0000256" key="3">
    <source>
        <dbReference type="ARBA" id="ARBA00022617"/>
    </source>
</evidence>
<keyword evidence="2" id="KW-0575">Peroxidase</keyword>
<comment type="similarity">
    <text evidence="1">Belongs to the catalase family.</text>
</comment>
<evidence type="ECO:0000256" key="4">
    <source>
        <dbReference type="ARBA" id="ARBA00022723"/>
    </source>
</evidence>
<dbReference type="PANTHER" id="PTHR11465">
    <property type="entry name" value="CATALASE"/>
    <property type="match status" value="1"/>
</dbReference>
<keyword evidence="7" id="KW-0376">Hydrogen peroxide</keyword>
<dbReference type="EMBL" id="UYRV01000832">
    <property type="protein sequence ID" value="VDK45656.1"/>
    <property type="molecule type" value="Genomic_DNA"/>
</dbReference>
<dbReference type="PROSITE" id="PS51402">
    <property type="entry name" value="CATALASE_3"/>
    <property type="match status" value="1"/>
</dbReference>
<keyword evidence="11" id="KW-1185">Reference proteome</keyword>
<dbReference type="AlphaFoldDB" id="A0A3P6Q1Y8"/>
<keyword evidence="3" id="KW-0349">Heme</keyword>
<dbReference type="GO" id="GO:0004096">
    <property type="term" value="F:catalase activity"/>
    <property type="evidence" value="ECO:0007669"/>
    <property type="project" value="UniProtKB-EC"/>
</dbReference>
<sequence>MLQGRLFSYTDTHYHRLGTNFMQLPINCPYRARAHNTQRDGPATYDNQGAKKIQIVAEIIQLFVGDVPNYFPNSFNGHVTCPRSVESRFSVTGDVARHDPGFDDVFEQPRIFYKKVLFFSTQFVHSPPPRRKPTLQVLNDQERARLIQNIFDTMKDCKTYIQDRAIQNFGKVSQ</sequence>
<evidence type="ECO:0000256" key="5">
    <source>
        <dbReference type="ARBA" id="ARBA00023002"/>
    </source>
</evidence>
<dbReference type="GO" id="GO:0020037">
    <property type="term" value="F:heme binding"/>
    <property type="evidence" value="ECO:0007669"/>
    <property type="project" value="InterPro"/>
</dbReference>
<dbReference type="Proteomes" id="UP000271889">
    <property type="component" value="Unassembled WGS sequence"/>
</dbReference>
<dbReference type="GO" id="GO:0005739">
    <property type="term" value="C:mitochondrion"/>
    <property type="evidence" value="ECO:0007669"/>
    <property type="project" value="TreeGrafter"/>
</dbReference>
<dbReference type="PANTHER" id="PTHR11465:SF9">
    <property type="entry name" value="CATALASE"/>
    <property type="match status" value="1"/>
</dbReference>
<dbReference type="Pfam" id="PF06628">
    <property type="entry name" value="Catalase-rel"/>
    <property type="match status" value="1"/>
</dbReference>
<keyword evidence="4" id="KW-0479">Metal-binding</keyword>
<dbReference type="OrthoDB" id="5870455at2759"/>
<dbReference type="InterPro" id="IPR010582">
    <property type="entry name" value="Catalase_immune_responsive"/>
</dbReference>
<keyword evidence="6" id="KW-0408">Iron</keyword>
<dbReference type="Gene3D" id="2.40.180.10">
    <property type="entry name" value="Catalase core domain"/>
    <property type="match status" value="1"/>
</dbReference>